<keyword evidence="5" id="KW-0687">Ribonucleoprotein</keyword>
<evidence type="ECO:0000256" key="1">
    <source>
        <dbReference type="ARBA" id="ARBA00004173"/>
    </source>
</evidence>
<dbReference type="GO" id="GO:0005840">
    <property type="term" value="C:ribosome"/>
    <property type="evidence" value="ECO:0007669"/>
    <property type="project" value="UniProtKB-KW"/>
</dbReference>
<evidence type="ECO:0000256" key="2">
    <source>
        <dbReference type="ARBA" id="ARBA00007116"/>
    </source>
</evidence>
<dbReference type="SUPFAM" id="SSF53137">
    <property type="entry name" value="Translational machinery components"/>
    <property type="match status" value="1"/>
</dbReference>
<protein>
    <recommendedName>
        <fullName evidence="6">Large ribosomal subunit protein uL18m</fullName>
    </recommendedName>
    <alternativeName>
        <fullName evidence="7">39S ribosomal protein L18, mitochondrial</fullName>
    </alternativeName>
</protein>
<sequence length="186" mass="21455">MVFSKINKTIVVSGFKRFNFNIPTNNDIIPATLTNRNPRNLEKLRIAYKPSGYHVDRPGKSFWHKLKLIQSQRHITASIYHFQNGEVLSASTKEWAIKKQLNKTTDSAAYYNIGRVLAQRCLECGLIEISNDYDPVNKEGKVALLLKALEESGISLTEPVQFQPYRPWDQHRPEKPWDVIEDDIKT</sequence>
<comment type="subcellular location">
    <subcellularLocation>
        <location evidence="1">Mitochondrion</location>
    </subcellularLocation>
</comment>
<dbReference type="GO" id="GO:1990904">
    <property type="term" value="C:ribonucleoprotein complex"/>
    <property type="evidence" value="ECO:0007669"/>
    <property type="project" value="UniProtKB-KW"/>
</dbReference>
<evidence type="ECO:0000256" key="7">
    <source>
        <dbReference type="ARBA" id="ARBA00082661"/>
    </source>
</evidence>
<keyword evidence="3 9" id="KW-0689">Ribosomal protein</keyword>
<dbReference type="STRING" id="224129.A0A1W4XK86"/>
<evidence type="ECO:0000256" key="5">
    <source>
        <dbReference type="ARBA" id="ARBA00023274"/>
    </source>
</evidence>
<dbReference type="CDD" id="cd00432">
    <property type="entry name" value="Ribosomal_L18_L5e"/>
    <property type="match status" value="1"/>
</dbReference>
<dbReference type="Proteomes" id="UP000192223">
    <property type="component" value="Unplaced"/>
</dbReference>
<dbReference type="AlphaFoldDB" id="A0A1W4XK86"/>
<gene>
    <name evidence="9" type="primary">LOC108744924</name>
    <name evidence="10" type="synonym">LOC112906807</name>
</gene>
<dbReference type="FunFam" id="3.30.420.80:FF:000005">
    <property type="entry name" value="39S ribosomal protein L18, mitochondrial"/>
    <property type="match status" value="1"/>
</dbReference>
<dbReference type="InterPro" id="IPR005484">
    <property type="entry name" value="Ribosomal_uL18_bac/plant/anim"/>
</dbReference>
<dbReference type="Pfam" id="PF00861">
    <property type="entry name" value="Ribosomal_L18p"/>
    <property type="match status" value="1"/>
</dbReference>
<dbReference type="CTD" id="29074"/>
<reference evidence="9 10" key="1">
    <citation type="submission" date="2025-04" db="UniProtKB">
        <authorList>
            <consortium name="RefSeq"/>
        </authorList>
    </citation>
    <scope>IDENTIFICATION</scope>
    <source>
        <tissue evidence="9 10">Entire body</tissue>
    </source>
</reference>
<dbReference type="KEGG" id="apln:108744924"/>
<accession>A0A1W4XK86</accession>
<dbReference type="InterPro" id="IPR036967">
    <property type="entry name" value="Ribosomal_uS11_sf"/>
</dbReference>
<dbReference type="KEGG" id="apln:112906807"/>
<dbReference type="GO" id="GO:0008097">
    <property type="term" value="F:5S rRNA binding"/>
    <property type="evidence" value="ECO:0007669"/>
    <property type="project" value="TreeGrafter"/>
</dbReference>
<name>A0A1W4XK86_AGRPL</name>
<keyword evidence="4" id="KW-0496">Mitochondrion</keyword>
<dbReference type="Gene3D" id="3.30.420.80">
    <property type="entry name" value="Ribosomal protein S11"/>
    <property type="match status" value="1"/>
</dbReference>
<evidence type="ECO:0000256" key="6">
    <source>
        <dbReference type="ARBA" id="ARBA00069051"/>
    </source>
</evidence>
<proteinExistence type="inferred from homology"/>
<dbReference type="GO" id="GO:0006412">
    <property type="term" value="P:translation"/>
    <property type="evidence" value="ECO:0007669"/>
    <property type="project" value="InterPro"/>
</dbReference>
<organism evidence="8 9">
    <name type="scientific">Agrilus planipennis</name>
    <name type="common">Emerald ash borer</name>
    <name type="synonym">Agrilus marcopoli</name>
    <dbReference type="NCBI Taxonomy" id="224129"/>
    <lineage>
        <taxon>Eukaryota</taxon>
        <taxon>Metazoa</taxon>
        <taxon>Ecdysozoa</taxon>
        <taxon>Arthropoda</taxon>
        <taxon>Hexapoda</taxon>
        <taxon>Insecta</taxon>
        <taxon>Pterygota</taxon>
        <taxon>Neoptera</taxon>
        <taxon>Endopterygota</taxon>
        <taxon>Coleoptera</taxon>
        <taxon>Polyphaga</taxon>
        <taxon>Elateriformia</taxon>
        <taxon>Buprestoidea</taxon>
        <taxon>Buprestidae</taxon>
        <taxon>Agrilinae</taxon>
        <taxon>Agrilus</taxon>
    </lineage>
</organism>
<evidence type="ECO:0000256" key="4">
    <source>
        <dbReference type="ARBA" id="ARBA00023128"/>
    </source>
</evidence>
<dbReference type="PANTHER" id="PTHR12899:SF3">
    <property type="entry name" value="LARGE RIBOSOMAL SUBUNIT PROTEIN UL18M"/>
    <property type="match status" value="1"/>
</dbReference>
<dbReference type="GO" id="GO:0005743">
    <property type="term" value="C:mitochondrial inner membrane"/>
    <property type="evidence" value="ECO:0007669"/>
    <property type="project" value="UniProtKB-ARBA"/>
</dbReference>
<dbReference type="GeneID" id="108744924"/>
<evidence type="ECO:0000313" key="8">
    <source>
        <dbReference type="Proteomes" id="UP000192223"/>
    </source>
</evidence>
<dbReference type="OrthoDB" id="1932324at2759"/>
<evidence type="ECO:0000313" key="10">
    <source>
        <dbReference type="RefSeq" id="XP_025837547.1"/>
    </source>
</evidence>
<evidence type="ECO:0000313" key="9">
    <source>
        <dbReference type="RefSeq" id="XP_018336394.1"/>
    </source>
</evidence>
<dbReference type="PANTHER" id="PTHR12899">
    <property type="entry name" value="39S RIBOSOMAL PROTEIN L18, MITOCHONDRIAL"/>
    <property type="match status" value="1"/>
</dbReference>
<keyword evidence="8" id="KW-1185">Reference proteome</keyword>
<evidence type="ECO:0000256" key="3">
    <source>
        <dbReference type="ARBA" id="ARBA00022980"/>
    </source>
</evidence>
<dbReference type="GO" id="GO:0003735">
    <property type="term" value="F:structural constituent of ribosome"/>
    <property type="evidence" value="ECO:0007669"/>
    <property type="project" value="InterPro"/>
</dbReference>
<dbReference type="RefSeq" id="XP_018336394.1">
    <property type="nucleotide sequence ID" value="XM_018480892.2"/>
</dbReference>
<comment type="similarity">
    <text evidence="2">Belongs to the universal ribosomal protein uL18 family.</text>
</comment>
<dbReference type="InterPro" id="IPR057268">
    <property type="entry name" value="Ribosomal_L18"/>
</dbReference>
<dbReference type="RefSeq" id="XP_025837547.1">
    <property type="nucleotide sequence ID" value="XM_025981762.1"/>
</dbReference>